<reference evidence="7" key="4">
    <citation type="submission" date="2025-09" db="UniProtKB">
        <authorList>
            <consortium name="Ensembl"/>
        </authorList>
    </citation>
    <scope>IDENTIFICATION</scope>
</reference>
<dbReference type="GO" id="GO:0016192">
    <property type="term" value="P:vesicle-mediated transport"/>
    <property type="evidence" value="ECO:0007669"/>
    <property type="project" value="InterPro"/>
</dbReference>
<keyword evidence="5" id="KW-0472">Membrane</keyword>
<dbReference type="Pfam" id="PF01602">
    <property type="entry name" value="Adaptin_N"/>
    <property type="match status" value="1"/>
</dbReference>
<evidence type="ECO:0000256" key="4">
    <source>
        <dbReference type="ARBA" id="ARBA00022927"/>
    </source>
</evidence>
<keyword evidence="8" id="KW-1185">Reference proteome</keyword>
<feature type="domain" description="Clathrin/coatomer adaptor adaptin-like N-terminal" evidence="6">
    <location>
        <begin position="50"/>
        <end position="180"/>
    </location>
</feature>
<dbReference type="GO" id="GO:0030117">
    <property type="term" value="C:membrane coat"/>
    <property type="evidence" value="ECO:0007669"/>
    <property type="project" value="InterPro"/>
</dbReference>
<keyword evidence="4" id="KW-0653">Protein transport</keyword>
<evidence type="ECO:0000259" key="6">
    <source>
        <dbReference type="Pfam" id="PF01602"/>
    </source>
</evidence>
<evidence type="ECO:0000313" key="7">
    <source>
        <dbReference type="Ensembl" id="ENSAMXP00000052127.1"/>
    </source>
</evidence>
<reference evidence="8" key="1">
    <citation type="submission" date="2013-03" db="EMBL/GenBank/DDBJ databases">
        <authorList>
            <person name="Jeffery W."/>
            <person name="Warren W."/>
            <person name="Wilson R.K."/>
        </authorList>
    </citation>
    <scope>NUCLEOTIDE SEQUENCE</scope>
    <source>
        <strain evidence="8">female</strain>
    </source>
</reference>
<reference evidence="7" key="3">
    <citation type="submission" date="2025-08" db="UniProtKB">
        <authorList>
            <consortium name="Ensembl"/>
        </authorList>
    </citation>
    <scope>IDENTIFICATION</scope>
</reference>
<dbReference type="InParanoid" id="A0A3B1KBN6"/>
<keyword evidence="3" id="KW-0813">Transport</keyword>
<dbReference type="STRING" id="7994.ENSAMXP00000052127"/>
<proteinExistence type="inferred from homology"/>
<dbReference type="GO" id="GO:0012505">
    <property type="term" value="C:endomembrane system"/>
    <property type="evidence" value="ECO:0007669"/>
    <property type="project" value="UniProtKB-SubCell"/>
</dbReference>
<dbReference type="AlphaFoldDB" id="A0A3B1KBN6"/>
<dbReference type="Proteomes" id="UP000018467">
    <property type="component" value="Unassembled WGS sequence"/>
</dbReference>
<dbReference type="PANTHER" id="PTHR11134">
    <property type="entry name" value="ADAPTOR COMPLEX SUBUNIT BETA FAMILY MEMBER"/>
    <property type="match status" value="1"/>
</dbReference>
<organism evidence="7 8">
    <name type="scientific">Astyanax mexicanus</name>
    <name type="common">Blind cave fish</name>
    <name type="synonym">Astyanax fasciatus mexicanus</name>
    <dbReference type="NCBI Taxonomy" id="7994"/>
    <lineage>
        <taxon>Eukaryota</taxon>
        <taxon>Metazoa</taxon>
        <taxon>Chordata</taxon>
        <taxon>Craniata</taxon>
        <taxon>Vertebrata</taxon>
        <taxon>Euteleostomi</taxon>
        <taxon>Actinopterygii</taxon>
        <taxon>Neopterygii</taxon>
        <taxon>Teleostei</taxon>
        <taxon>Ostariophysi</taxon>
        <taxon>Characiformes</taxon>
        <taxon>Characoidei</taxon>
        <taxon>Acestrorhamphidae</taxon>
        <taxon>Acestrorhamphinae</taxon>
        <taxon>Astyanax</taxon>
    </lineage>
</organism>
<comment type="subcellular location">
    <subcellularLocation>
        <location evidence="1">Endomembrane system</location>
        <topology evidence="1">Peripheral membrane protein</topology>
    </subcellularLocation>
</comment>
<dbReference type="Bgee" id="ENSAMXG00000039059">
    <property type="expression patterns" value="Expressed in heart and 14 other cell types or tissues"/>
</dbReference>
<sequence>MISTDMSANSLSYNDQGGAEAAVEAGQENTPTTSTGGAAFSLFSADFKKNEDLKEMLESTKESLKLEAMKRVVGVSREKNASELFPAVVKNVLKKLVYVYLVRYAEEQQDLALLSISTFQRALKDPNQLIRASALRVLSSIRVPIIVPIMMLAIKEAASDLSPYVRKTSAHAIQKLYRRSTS</sequence>
<dbReference type="GO" id="GO:0006886">
    <property type="term" value="P:intracellular protein transport"/>
    <property type="evidence" value="ECO:0007669"/>
    <property type="project" value="InterPro"/>
</dbReference>
<comment type="similarity">
    <text evidence="2">Belongs to the adaptor complexes large subunit family.</text>
</comment>
<evidence type="ECO:0000313" key="8">
    <source>
        <dbReference type="Proteomes" id="UP000018467"/>
    </source>
</evidence>
<dbReference type="SUPFAM" id="SSF48371">
    <property type="entry name" value="ARM repeat"/>
    <property type="match status" value="1"/>
</dbReference>
<dbReference type="InterPro" id="IPR026739">
    <property type="entry name" value="AP_beta"/>
</dbReference>
<name>A0A3B1KBN6_ASTMX</name>
<protein>
    <recommendedName>
        <fullName evidence="6">Clathrin/coatomer adaptor adaptin-like N-terminal domain-containing protein</fullName>
    </recommendedName>
</protein>
<dbReference type="InterPro" id="IPR011989">
    <property type="entry name" value="ARM-like"/>
</dbReference>
<reference evidence="8" key="2">
    <citation type="journal article" date="2014" name="Nat. Commun.">
        <title>The cavefish genome reveals candidate genes for eye loss.</title>
        <authorList>
            <person name="McGaugh S.E."/>
            <person name="Gross J.B."/>
            <person name="Aken B."/>
            <person name="Blin M."/>
            <person name="Borowsky R."/>
            <person name="Chalopin D."/>
            <person name="Hinaux H."/>
            <person name="Jeffery W.R."/>
            <person name="Keene A."/>
            <person name="Ma L."/>
            <person name="Minx P."/>
            <person name="Murphy D."/>
            <person name="O'Quin K.E."/>
            <person name="Retaux S."/>
            <person name="Rohner N."/>
            <person name="Searle S.M."/>
            <person name="Stahl B.A."/>
            <person name="Tabin C."/>
            <person name="Volff J.N."/>
            <person name="Yoshizawa M."/>
            <person name="Warren W.C."/>
        </authorList>
    </citation>
    <scope>NUCLEOTIDE SEQUENCE [LARGE SCALE GENOMIC DNA]</scope>
    <source>
        <strain evidence="8">female</strain>
    </source>
</reference>
<dbReference type="InterPro" id="IPR002553">
    <property type="entry name" value="Clathrin/coatomer_adapt-like_N"/>
</dbReference>
<dbReference type="Gene3D" id="1.25.10.10">
    <property type="entry name" value="Leucine-rich Repeat Variant"/>
    <property type="match status" value="1"/>
</dbReference>
<dbReference type="GeneTree" id="ENSGT00940000157603"/>
<evidence type="ECO:0000256" key="2">
    <source>
        <dbReference type="ARBA" id="ARBA00006613"/>
    </source>
</evidence>
<evidence type="ECO:0000256" key="3">
    <source>
        <dbReference type="ARBA" id="ARBA00022448"/>
    </source>
</evidence>
<dbReference type="Ensembl" id="ENSAMXT00000042987.1">
    <property type="protein sequence ID" value="ENSAMXP00000052127.1"/>
    <property type="gene ID" value="ENSAMXG00000039059.1"/>
</dbReference>
<dbReference type="InterPro" id="IPR016024">
    <property type="entry name" value="ARM-type_fold"/>
</dbReference>
<evidence type="ECO:0000256" key="5">
    <source>
        <dbReference type="ARBA" id="ARBA00023136"/>
    </source>
</evidence>
<accession>A0A3B1KBN6</accession>
<evidence type="ECO:0000256" key="1">
    <source>
        <dbReference type="ARBA" id="ARBA00004184"/>
    </source>
</evidence>